<reference evidence="8 9" key="1">
    <citation type="journal article" date="2016" name="Nat. Commun.">
        <title>Thousands of microbial genomes shed light on interconnected biogeochemical processes in an aquifer system.</title>
        <authorList>
            <person name="Anantharaman K."/>
            <person name="Brown C.T."/>
            <person name="Hug L.A."/>
            <person name="Sharon I."/>
            <person name="Castelle C.J."/>
            <person name="Probst A.J."/>
            <person name="Thomas B.C."/>
            <person name="Singh A."/>
            <person name="Wilkins M.J."/>
            <person name="Karaoz U."/>
            <person name="Brodie E.L."/>
            <person name="Williams K.H."/>
            <person name="Hubbard S.S."/>
            <person name="Banfield J.F."/>
        </authorList>
    </citation>
    <scope>NUCLEOTIDE SEQUENCE [LARGE SCALE GENOMIC DNA]</scope>
</reference>
<dbReference type="GO" id="GO:0005524">
    <property type="term" value="F:ATP binding"/>
    <property type="evidence" value="ECO:0007669"/>
    <property type="project" value="UniProtKB-UniRule"/>
</dbReference>
<evidence type="ECO:0000256" key="6">
    <source>
        <dbReference type="PIRSR" id="PIRSR001549-1"/>
    </source>
</evidence>
<dbReference type="CDD" id="cd00773">
    <property type="entry name" value="HisRS-like_core"/>
    <property type="match status" value="1"/>
</dbReference>
<keyword evidence="5" id="KW-0963">Cytoplasm</keyword>
<dbReference type="Proteomes" id="UP000176451">
    <property type="component" value="Unassembled WGS sequence"/>
</dbReference>
<dbReference type="NCBIfam" id="TIGR00442">
    <property type="entry name" value="hisS"/>
    <property type="match status" value="1"/>
</dbReference>
<feature type="binding site" evidence="6">
    <location>
        <position position="267"/>
    </location>
    <ligand>
        <name>L-histidine</name>
        <dbReference type="ChEBI" id="CHEBI:57595"/>
    </ligand>
</feature>
<evidence type="ECO:0000313" key="8">
    <source>
        <dbReference type="EMBL" id="OGD67785.1"/>
    </source>
</evidence>
<dbReference type="SUPFAM" id="SSF55681">
    <property type="entry name" value="Class II aaRS and biotin synthetases"/>
    <property type="match status" value="1"/>
</dbReference>
<feature type="domain" description="Aminoacyl-transfer RNA synthetases class-II family profile" evidence="7">
    <location>
        <begin position="7"/>
        <end position="333"/>
    </location>
</feature>
<dbReference type="GO" id="GO:0004821">
    <property type="term" value="F:histidine-tRNA ligase activity"/>
    <property type="evidence" value="ECO:0007669"/>
    <property type="project" value="UniProtKB-UniRule"/>
</dbReference>
<dbReference type="InterPro" id="IPR004516">
    <property type="entry name" value="HisRS/HisZ"/>
</dbReference>
<dbReference type="EMBL" id="MEZV01000010">
    <property type="protein sequence ID" value="OGD67785.1"/>
    <property type="molecule type" value="Genomic_DNA"/>
</dbReference>
<feature type="binding site" evidence="6">
    <location>
        <position position="139"/>
    </location>
    <ligand>
        <name>L-histidine</name>
        <dbReference type="ChEBI" id="CHEBI:57595"/>
    </ligand>
</feature>
<keyword evidence="5 8" id="KW-0436">Ligase</keyword>
<dbReference type="EC" id="6.1.1.21" evidence="5"/>
<dbReference type="STRING" id="1797469.A3F08_01250"/>
<evidence type="ECO:0000256" key="1">
    <source>
        <dbReference type="ARBA" id="ARBA00008226"/>
    </source>
</evidence>
<dbReference type="PROSITE" id="PS50862">
    <property type="entry name" value="AA_TRNA_LIGASE_II"/>
    <property type="match status" value="1"/>
</dbReference>
<dbReference type="InterPro" id="IPR036621">
    <property type="entry name" value="Anticodon-bd_dom_sf"/>
</dbReference>
<dbReference type="HAMAP" id="MF_00127">
    <property type="entry name" value="His_tRNA_synth"/>
    <property type="match status" value="1"/>
</dbReference>
<keyword evidence="5" id="KW-0067">ATP-binding</keyword>
<dbReference type="InterPro" id="IPR006195">
    <property type="entry name" value="aa-tRNA-synth_II"/>
</dbReference>
<comment type="subcellular location">
    <subcellularLocation>
        <location evidence="5">Cytoplasm</location>
    </subcellularLocation>
</comment>
<evidence type="ECO:0000259" key="7">
    <source>
        <dbReference type="PROSITE" id="PS50862"/>
    </source>
</evidence>
<comment type="similarity">
    <text evidence="1 5">Belongs to the class-II aminoacyl-tRNA synthetase family.</text>
</comment>
<dbReference type="SUPFAM" id="SSF52954">
    <property type="entry name" value="Class II aaRS ABD-related"/>
    <property type="match status" value="1"/>
</dbReference>
<sequence length="432" mass="49622">MKIQKPRGTRDILPEDQKYWQFIFNCVNKRCQGFGFGKIETPMFEAKQLYVRGIGETTDIVEKEMYEVSRLGNTTSDDNEDKESLVLRPEYTAGVIRAYLENGMQTWPQPVKLYSYGPLFRYDKPQKGRYRQLWQFNFEIIGDDNPLTDTLLILLIWQIFCDLGLKENIIVDINSIGCKSCRPKIRKKIVEYFRKYSTSLCVDCQKRLEFNPLRILDCKVEKCQKIAVSSPQILDNLCDECKKFFTSVLEYLDQINIPYDLNPRLVRGLDYYTRTTFEIRDKNDVNRQASLGGGGRYDNLIELLGGKSTPAVGFAGGIDRIIEKLKEKEVKVPDIKGVDIFIVQLGDKAKKIALSLISDLGQKGFGVSCLFGKESLKAQLRDANKMKAKFALIIGQREALDDTIIVKNMDEVSQETISMEELDNYLYNKLSK</sequence>
<dbReference type="InterPro" id="IPR015807">
    <property type="entry name" value="His-tRNA-ligase"/>
</dbReference>
<dbReference type="PANTHER" id="PTHR43707:SF1">
    <property type="entry name" value="HISTIDINE--TRNA LIGASE, MITOCHONDRIAL-RELATED"/>
    <property type="match status" value="1"/>
</dbReference>
<feature type="binding site" evidence="6">
    <location>
        <position position="135"/>
    </location>
    <ligand>
        <name>L-histidine</name>
        <dbReference type="ChEBI" id="CHEBI:57595"/>
    </ligand>
</feature>
<comment type="catalytic activity">
    <reaction evidence="4 5">
        <text>tRNA(His) + L-histidine + ATP = L-histidyl-tRNA(His) + AMP + diphosphate + H(+)</text>
        <dbReference type="Rhea" id="RHEA:17313"/>
        <dbReference type="Rhea" id="RHEA-COMP:9665"/>
        <dbReference type="Rhea" id="RHEA-COMP:9689"/>
        <dbReference type="ChEBI" id="CHEBI:15378"/>
        <dbReference type="ChEBI" id="CHEBI:30616"/>
        <dbReference type="ChEBI" id="CHEBI:33019"/>
        <dbReference type="ChEBI" id="CHEBI:57595"/>
        <dbReference type="ChEBI" id="CHEBI:78442"/>
        <dbReference type="ChEBI" id="CHEBI:78527"/>
        <dbReference type="ChEBI" id="CHEBI:456215"/>
        <dbReference type="EC" id="6.1.1.21"/>
    </reaction>
</comment>
<dbReference type="Pfam" id="PF13393">
    <property type="entry name" value="tRNA-synt_His"/>
    <property type="match status" value="2"/>
</dbReference>
<evidence type="ECO:0000256" key="5">
    <source>
        <dbReference type="HAMAP-Rule" id="MF_00127"/>
    </source>
</evidence>
<dbReference type="Gene3D" id="3.30.930.10">
    <property type="entry name" value="Bira Bifunctional Protein, Domain 2"/>
    <property type="match status" value="1"/>
</dbReference>
<gene>
    <name evidence="5" type="primary">hisS</name>
    <name evidence="8" type="ORF">A3F08_01250</name>
</gene>
<dbReference type="GO" id="GO:0005737">
    <property type="term" value="C:cytoplasm"/>
    <property type="evidence" value="ECO:0007669"/>
    <property type="project" value="UniProtKB-SubCell"/>
</dbReference>
<feature type="binding site" evidence="6">
    <location>
        <begin position="90"/>
        <end position="92"/>
    </location>
    <ligand>
        <name>L-histidine</name>
        <dbReference type="ChEBI" id="CHEBI:57595"/>
    </ligand>
</feature>
<dbReference type="Gene3D" id="3.40.50.800">
    <property type="entry name" value="Anticodon-binding domain"/>
    <property type="match status" value="1"/>
</dbReference>
<keyword evidence="3 5" id="KW-0030">Aminoacyl-tRNA synthetase</keyword>
<evidence type="ECO:0000256" key="3">
    <source>
        <dbReference type="ARBA" id="ARBA00023146"/>
    </source>
</evidence>
<comment type="subunit">
    <text evidence="5">Homodimer.</text>
</comment>
<dbReference type="PIRSF" id="PIRSF001549">
    <property type="entry name" value="His-tRNA_synth"/>
    <property type="match status" value="1"/>
</dbReference>
<protein>
    <recommendedName>
        <fullName evidence="5">Histidine--tRNA ligase</fullName>
        <ecNumber evidence="5">6.1.1.21</ecNumber>
    </recommendedName>
    <alternativeName>
        <fullName evidence="5">Histidyl-tRNA synthetase</fullName>
        <shortName evidence="5">HisRS</shortName>
    </alternativeName>
</protein>
<keyword evidence="5" id="KW-0648">Protein biosynthesis</keyword>
<organism evidence="8 9">
    <name type="scientific">Candidatus Berkelbacteria bacterium RIFCSPHIGHO2_12_FULL_36_9</name>
    <dbReference type="NCBI Taxonomy" id="1797469"/>
    <lineage>
        <taxon>Bacteria</taxon>
        <taxon>Candidatus Berkelbacteria</taxon>
    </lineage>
</organism>
<dbReference type="InterPro" id="IPR045864">
    <property type="entry name" value="aa-tRNA-synth_II/BPL/LPL"/>
</dbReference>
<dbReference type="PANTHER" id="PTHR43707">
    <property type="entry name" value="HISTIDYL-TRNA SYNTHETASE"/>
    <property type="match status" value="1"/>
</dbReference>
<accession>A0A1F5EK77</accession>
<feature type="binding site" evidence="6">
    <location>
        <position position="121"/>
    </location>
    <ligand>
        <name>L-histidine</name>
        <dbReference type="ChEBI" id="CHEBI:57595"/>
    </ligand>
</feature>
<dbReference type="InterPro" id="IPR004154">
    <property type="entry name" value="Anticodon-bd"/>
</dbReference>
<dbReference type="AlphaFoldDB" id="A0A1F5EK77"/>
<evidence type="ECO:0000313" key="9">
    <source>
        <dbReference type="Proteomes" id="UP000176451"/>
    </source>
</evidence>
<dbReference type="InterPro" id="IPR041715">
    <property type="entry name" value="HisRS-like_core"/>
</dbReference>
<comment type="caution">
    <text evidence="8">The sequence shown here is derived from an EMBL/GenBank/DDBJ whole genome shotgun (WGS) entry which is preliminary data.</text>
</comment>
<evidence type="ECO:0000256" key="4">
    <source>
        <dbReference type="ARBA" id="ARBA00047639"/>
    </source>
</evidence>
<keyword evidence="2 5" id="KW-0547">Nucleotide-binding</keyword>
<dbReference type="GO" id="GO:0006427">
    <property type="term" value="P:histidyl-tRNA aminoacylation"/>
    <property type="evidence" value="ECO:0007669"/>
    <property type="project" value="UniProtKB-UniRule"/>
</dbReference>
<feature type="binding site" evidence="6">
    <location>
        <begin position="271"/>
        <end position="272"/>
    </location>
    <ligand>
        <name>L-histidine</name>
        <dbReference type="ChEBI" id="CHEBI:57595"/>
    </ligand>
</feature>
<name>A0A1F5EK77_9BACT</name>
<dbReference type="Pfam" id="PF03129">
    <property type="entry name" value="HGTP_anticodon"/>
    <property type="match status" value="1"/>
</dbReference>
<evidence type="ECO:0000256" key="2">
    <source>
        <dbReference type="ARBA" id="ARBA00022741"/>
    </source>
</evidence>
<proteinExistence type="inferred from homology"/>